<name>A0A345YCU2_9SPHN</name>
<dbReference type="EMBL" id="CP031357">
    <property type="protein sequence ID" value="AXK41744.1"/>
    <property type="molecule type" value="Genomic_DNA"/>
</dbReference>
<dbReference type="KEGG" id="err:DVR09_04790"/>
<dbReference type="InterPro" id="IPR021719">
    <property type="entry name" value="Prot_inh_I78"/>
</dbReference>
<dbReference type="OrthoDB" id="8724542at2"/>
<protein>
    <recommendedName>
        <fullName evidence="4">Peptidase inhibitor I78</fullName>
    </recommendedName>
</protein>
<proteinExistence type="predicted"/>
<evidence type="ECO:0008006" key="4">
    <source>
        <dbReference type="Google" id="ProtNLM"/>
    </source>
</evidence>
<dbReference type="Proteomes" id="UP000254508">
    <property type="component" value="Chromosome"/>
</dbReference>
<evidence type="ECO:0000313" key="2">
    <source>
        <dbReference type="EMBL" id="AXK41744.1"/>
    </source>
</evidence>
<dbReference type="Pfam" id="PF11720">
    <property type="entry name" value="Inhibitor_I78"/>
    <property type="match status" value="1"/>
</dbReference>
<sequence>MRIPILTSLALPLAACAGYAETAETPTDRMRQLTGGTCDADAVQGYLGREASDQIGAEIVDKSGAKTLRWGPPNSVWTMDYRSDRVNVQYDEAMTITEITCG</sequence>
<evidence type="ECO:0000313" key="3">
    <source>
        <dbReference type="Proteomes" id="UP000254508"/>
    </source>
</evidence>
<dbReference type="AlphaFoldDB" id="A0A345YCU2"/>
<reference evidence="3" key="1">
    <citation type="submission" date="2018-07" db="EMBL/GenBank/DDBJ databases">
        <title>Genome sequence of Erythrobacter strain YH-07, an antagonistic bacterium isolated from Yellow Sea.</title>
        <authorList>
            <person name="Tang T."/>
            <person name="Liu Q."/>
            <person name="Sun X."/>
        </authorList>
    </citation>
    <scope>NUCLEOTIDE SEQUENCE [LARGE SCALE GENOMIC DNA]</scope>
    <source>
        <strain evidence="3">YH-07</strain>
    </source>
</reference>
<dbReference type="PANTHER" id="PTHR39600:SF1">
    <property type="entry name" value="PEPTIDASE INHIBITOR I78 FAMILY PROTEIN"/>
    <property type="match status" value="1"/>
</dbReference>
<feature type="signal peptide" evidence="1">
    <location>
        <begin position="1"/>
        <end position="22"/>
    </location>
</feature>
<keyword evidence="1" id="KW-0732">Signal</keyword>
<dbReference type="RefSeq" id="WP_115415931.1">
    <property type="nucleotide sequence ID" value="NZ_CP031357.1"/>
</dbReference>
<accession>A0A345YCU2</accession>
<dbReference type="PANTHER" id="PTHR39600">
    <property type="entry name" value="PEPTIDASE INHIBITOR I78 FAMILY PROTEIN"/>
    <property type="match status" value="1"/>
</dbReference>
<organism evidence="2 3">
    <name type="scientific">Erythrobacter aureus</name>
    <dbReference type="NCBI Taxonomy" id="2182384"/>
    <lineage>
        <taxon>Bacteria</taxon>
        <taxon>Pseudomonadati</taxon>
        <taxon>Pseudomonadota</taxon>
        <taxon>Alphaproteobacteria</taxon>
        <taxon>Sphingomonadales</taxon>
        <taxon>Erythrobacteraceae</taxon>
        <taxon>Erythrobacter/Porphyrobacter group</taxon>
        <taxon>Erythrobacter</taxon>
    </lineage>
</organism>
<feature type="chain" id="PRO_5016724144" description="Peptidase inhibitor I78" evidence="1">
    <location>
        <begin position="23"/>
        <end position="102"/>
    </location>
</feature>
<keyword evidence="3" id="KW-1185">Reference proteome</keyword>
<dbReference type="Gene3D" id="3.30.10.10">
    <property type="entry name" value="Trypsin Inhibitor V, subunit A"/>
    <property type="match status" value="1"/>
</dbReference>
<gene>
    <name evidence="2" type="ORF">DVR09_04790</name>
</gene>
<evidence type="ECO:0000256" key="1">
    <source>
        <dbReference type="SAM" id="SignalP"/>
    </source>
</evidence>